<keyword evidence="13" id="KW-1185">Reference proteome</keyword>
<dbReference type="SMART" id="SM00164">
    <property type="entry name" value="TBC"/>
    <property type="match status" value="1"/>
</dbReference>
<evidence type="ECO:0000256" key="6">
    <source>
        <dbReference type="ARBA" id="ARBA00055283"/>
    </source>
</evidence>
<evidence type="ECO:0000256" key="10">
    <source>
        <dbReference type="SAM" id="MobiDB-lite"/>
    </source>
</evidence>
<dbReference type="Proteomes" id="UP001159428">
    <property type="component" value="Unassembled WGS sequence"/>
</dbReference>
<sequence>MAAANSTATCEDSSVQTADVQGKVVFSQDGVFVHTAVLTATQGANIIPGIVTIIEKQNSTFIDWSPAVNEEEEFELETSDYSEWDLVTQSKQEDGSVQKRKRISMYAIHFNVSELHSIRRSDPKLAWSYAVFMLKNGTTQPALHFHSGGISEMIRHLQRYVWITRSPHNHKLFVVTEDHNALMKSLDHLELFPKDNLPHRVPWHKLLHSAYYDGMDALSKVTRYVRDVYAGYQEGVEGTQEEEQENGLKKEPEFEDLGDDANHSDETSVPGKRDLGEVPEVSRGEPMRLNEWQSFLDDVGRVTDVKKLKDRIFHGGIDELIRKTVWQYLLGYKKYGYTAQSQQNLFRGKEEEYKTMRWQWQSMTKTQENNFSEFRERKHLVDKDVSRTDRTHCFYSEANHSNVKKLYDILLTYCMYNFDLGYVQGMSDLLSPILFLMEDEVEAFWCFVGFMEKVAHNFEENQEGMKAQLHQLAVLLKFVDPHFYKYLEEHDSGNLYFCFRWLLICFKREFSFPDIMTLWETLWSQRLSPNYHLIVCLAILDKHRHIIMENRFGFTEILKYINDLAYNIDVQEVLVRAEQICLQLLVYPDVPAEVKDILTGKNEAMMTPNVEKTDPFLMAHSRHMVHLLDGCGLGKASSPLQTSNLTACDTDESIHVLPSDNESTEGSNETRMNDLDRASSRSGRAQVAGESNEVQMNDSDDEIVVLSEEAQNIF</sequence>
<dbReference type="PROSITE" id="PS50086">
    <property type="entry name" value="TBC_RABGAP"/>
    <property type="match status" value="1"/>
</dbReference>
<keyword evidence="4" id="KW-0597">Phosphoprotein</keyword>
<dbReference type="FunFam" id="1.10.472.80:FF:000005">
    <property type="entry name" value="TBC1 domain family member 15"/>
    <property type="match status" value="1"/>
</dbReference>
<protein>
    <recommendedName>
        <fullName evidence="8">TBC1 domain family member 15</fullName>
    </recommendedName>
    <alternativeName>
        <fullName evidence="9">GTPase-activating protein RAB7</fullName>
    </alternativeName>
</protein>
<dbReference type="PANTHER" id="PTHR22957:SF645">
    <property type="entry name" value="LD27216P"/>
    <property type="match status" value="1"/>
</dbReference>
<evidence type="ECO:0000256" key="8">
    <source>
        <dbReference type="ARBA" id="ARBA00067480"/>
    </source>
</evidence>
<feature type="compositionally biased region" description="Basic and acidic residues" evidence="10">
    <location>
        <begin position="260"/>
        <end position="279"/>
    </location>
</feature>
<dbReference type="AlphaFoldDB" id="A0AAU9XDH0"/>
<name>A0AAU9XDH0_9CNID</name>
<dbReference type="Gene3D" id="2.30.29.230">
    <property type="match status" value="1"/>
</dbReference>
<feature type="compositionally biased region" description="Polar residues" evidence="10">
    <location>
        <begin position="660"/>
        <end position="670"/>
    </location>
</feature>
<dbReference type="GO" id="GO:0005737">
    <property type="term" value="C:cytoplasm"/>
    <property type="evidence" value="ECO:0007669"/>
    <property type="project" value="UniProtKB-SubCell"/>
</dbReference>
<comment type="function">
    <text evidence="6">Acts as a GTPase activating protein for RAB7A. Does not act on RAB4, RAB5 or RAB6.</text>
</comment>
<dbReference type="InterPro" id="IPR000195">
    <property type="entry name" value="Rab-GAP-TBC_dom"/>
</dbReference>
<dbReference type="InterPro" id="IPR035969">
    <property type="entry name" value="Rab-GAP_TBC_sf"/>
</dbReference>
<dbReference type="Gene3D" id="1.10.8.270">
    <property type="entry name" value="putative rabgap domain of human tbc1 domain family member 14 like domains"/>
    <property type="match status" value="1"/>
</dbReference>
<proteinExistence type="predicted"/>
<evidence type="ECO:0000256" key="1">
    <source>
        <dbReference type="ARBA" id="ARBA00004496"/>
    </source>
</evidence>
<feature type="region of interest" description="Disordered" evidence="10">
    <location>
        <begin position="656"/>
        <end position="700"/>
    </location>
</feature>
<evidence type="ECO:0000256" key="3">
    <source>
        <dbReference type="ARBA" id="ARBA00022490"/>
    </source>
</evidence>
<dbReference type="PANTHER" id="PTHR22957">
    <property type="entry name" value="TBC1 DOMAIN FAMILY MEMBER GTPASE-ACTIVATING PROTEIN"/>
    <property type="match status" value="1"/>
</dbReference>
<comment type="subcellular location">
    <subcellularLocation>
        <location evidence="1">Cytoplasm</location>
    </subcellularLocation>
</comment>
<comment type="caution">
    <text evidence="12">The sequence shown here is derived from an EMBL/GenBank/DDBJ whole genome shotgun (WGS) entry which is preliminary data.</text>
</comment>
<evidence type="ECO:0000256" key="7">
    <source>
        <dbReference type="ARBA" id="ARBA00065268"/>
    </source>
</evidence>
<comment type="subunit">
    <text evidence="7">Interacts with non-phosphorylated form of RAB8A; phosphorylation of RAB8A at 'Thr-72' disrupts this interaction. Interacts with ARMC12.</text>
</comment>
<dbReference type="Pfam" id="PF12068">
    <property type="entry name" value="PH_RBD"/>
    <property type="match status" value="1"/>
</dbReference>
<dbReference type="InterPro" id="IPR021935">
    <property type="entry name" value="SGSM1/2_RBD"/>
</dbReference>
<keyword evidence="2" id="KW-0343">GTPase activation</keyword>
<keyword evidence="3" id="KW-0963">Cytoplasm</keyword>
<evidence type="ECO:0000256" key="2">
    <source>
        <dbReference type="ARBA" id="ARBA00022468"/>
    </source>
</evidence>
<dbReference type="FunFam" id="1.10.8.270:FF:000005">
    <property type="entry name" value="TBC1 domain family member 15"/>
    <property type="match status" value="1"/>
</dbReference>
<evidence type="ECO:0000313" key="13">
    <source>
        <dbReference type="Proteomes" id="UP001159428"/>
    </source>
</evidence>
<evidence type="ECO:0000256" key="4">
    <source>
        <dbReference type="ARBA" id="ARBA00022553"/>
    </source>
</evidence>
<feature type="region of interest" description="Disordered" evidence="10">
    <location>
        <begin position="235"/>
        <end position="279"/>
    </location>
</feature>
<dbReference type="Gene3D" id="1.10.472.80">
    <property type="entry name" value="Ypt/Rab-GAP domain of gyp1p, domain 3"/>
    <property type="match status" value="1"/>
</dbReference>
<evidence type="ECO:0000256" key="5">
    <source>
        <dbReference type="ARBA" id="ARBA00022990"/>
    </source>
</evidence>
<evidence type="ECO:0000259" key="11">
    <source>
        <dbReference type="PROSITE" id="PS50086"/>
    </source>
</evidence>
<keyword evidence="5" id="KW-0007">Acetylation</keyword>
<organism evidence="12 13">
    <name type="scientific">Pocillopora meandrina</name>
    <dbReference type="NCBI Taxonomy" id="46732"/>
    <lineage>
        <taxon>Eukaryota</taxon>
        <taxon>Metazoa</taxon>
        <taxon>Cnidaria</taxon>
        <taxon>Anthozoa</taxon>
        <taxon>Hexacorallia</taxon>
        <taxon>Scleractinia</taxon>
        <taxon>Astrocoeniina</taxon>
        <taxon>Pocilloporidae</taxon>
        <taxon>Pocillopora</taxon>
    </lineage>
</organism>
<dbReference type="SUPFAM" id="SSF47923">
    <property type="entry name" value="Ypt/Rab-GAP domain of gyp1p"/>
    <property type="match status" value="2"/>
</dbReference>
<dbReference type="Pfam" id="PF00566">
    <property type="entry name" value="RabGAP-TBC"/>
    <property type="match status" value="1"/>
</dbReference>
<reference evidence="12 13" key="1">
    <citation type="submission" date="2022-05" db="EMBL/GenBank/DDBJ databases">
        <authorList>
            <consortium name="Genoscope - CEA"/>
            <person name="William W."/>
        </authorList>
    </citation>
    <scope>NUCLEOTIDE SEQUENCE [LARGE SCALE GENOMIC DNA]</scope>
</reference>
<evidence type="ECO:0000313" key="12">
    <source>
        <dbReference type="EMBL" id="CAH3144791.1"/>
    </source>
</evidence>
<feature type="domain" description="Rab-GAP TBC" evidence="11">
    <location>
        <begin position="316"/>
        <end position="526"/>
    </location>
</feature>
<evidence type="ECO:0000256" key="9">
    <source>
        <dbReference type="ARBA" id="ARBA00082539"/>
    </source>
</evidence>
<dbReference type="GO" id="GO:0005096">
    <property type="term" value="F:GTPase activator activity"/>
    <property type="evidence" value="ECO:0007669"/>
    <property type="project" value="UniProtKB-KW"/>
</dbReference>
<accession>A0AAU9XDH0</accession>
<dbReference type="EMBL" id="CALNXJ010000039">
    <property type="protein sequence ID" value="CAH3144791.1"/>
    <property type="molecule type" value="Genomic_DNA"/>
</dbReference>
<gene>
    <name evidence="12" type="ORF">PMEA_00021244</name>
</gene>